<dbReference type="SUPFAM" id="SSF81901">
    <property type="entry name" value="HCP-like"/>
    <property type="match status" value="1"/>
</dbReference>
<evidence type="ECO:0000256" key="1">
    <source>
        <dbReference type="ARBA" id="ARBA00038101"/>
    </source>
</evidence>
<accession>K0TQV0</accession>
<dbReference type="Proteomes" id="UP000266841">
    <property type="component" value="Unassembled WGS sequence"/>
</dbReference>
<feature type="compositionally biased region" description="Basic residues" evidence="2">
    <location>
        <begin position="226"/>
        <end position="241"/>
    </location>
</feature>
<dbReference type="SMART" id="SM00671">
    <property type="entry name" value="SEL1"/>
    <property type="match status" value="2"/>
</dbReference>
<feature type="region of interest" description="Disordered" evidence="2">
    <location>
        <begin position="96"/>
        <end position="131"/>
    </location>
</feature>
<evidence type="ECO:0000256" key="2">
    <source>
        <dbReference type="SAM" id="MobiDB-lite"/>
    </source>
</evidence>
<dbReference type="Gene3D" id="1.25.40.10">
    <property type="entry name" value="Tetratricopeptide repeat domain"/>
    <property type="match status" value="1"/>
</dbReference>
<organism evidence="3 4">
    <name type="scientific">Thalassiosira oceanica</name>
    <name type="common">Marine diatom</name>
    <dbReference type="NCBI Taxonomy" id="159749"/>
    <lineage>
        <taxon>Eukaryota</taxon>
        <taxon>Sar</taxon>
        <taxon>Stramenopiles</taxon>
        <taxon>Ochrophyta</taxon>
        <taxon>Bacillariophyta</taxon>
        <taxon>Coscinodiscophyceae</taxon>
        <taxon>Thalassiosirophycidae</taxon>
        <taxon>Thalassiosirales</taxon>
        <taxon>Thalassiosiraceae</taxon>
        <taxon>Thalassiosira</taxon>
    </lineage>
</organism>
<evidence type="ECO:0000313" key="3">
    <source>
        <dbReference type="EMBL" id="EJK76682.1"/>
    </source>
</evidence>
<dbReference type="OrthoDB" id="202041at2759"/>
<feature type="region of interest" description="Disordered" evidence="2">
    <location>
        <begin position="206"/>
        <end position="265"/>
    </location>
</feature>
<dbReference type="EMBL" id="AGNL01001863">
    <property type="protein sequence ID" value="EJK76682.1"/>
    <property type="molecule type" value="Genomic_DNA"/>
</dbReference>
<dbReference type="InterPro" id="IPR011990">
    <property type="entry name" value="TPR-like_helical_dom_sf"/>
</dbReference>
<comment type="caution">
    <text evidence="3">The sequence shown here is derived from an EMBL/GenBank/DDBJ whole genome shotgun (WGS) entry which is preliminary data.</text>
</comment>
<gene>
    <name evidence="3" type="ORF">THAOC_01543</name>
</gene>
<protein>
    <submittedName>
        <fullName evidence="3">Uncharacterized protein</fullName>
    </submittedName>
</protein>
<proteinExistence type="inferred from homology"/>
<reference evidence="3 4" key="1">
    <citation type="journal article" date="2012" name="Genome Biol.">
        <title>Genome and low-iron response of an oceanic diatom adapted to chronic iron limitation.</title>
        <authorList>
            <person name="Lommer M."/>
            <person name="Specht M."/>
            <person name="Roy A.S."/>
            <person name="Kraemer L."/>
            <person name="Andreson R."/>
            <person name="Gutowska M.A."/>
            <person name="Wolf J."/>
            <person name="Bergner S.V."/>
            <person name="Schilhabel M.B."/>
            <person name="Klostermeier U.C."/>
            <person name="Beiko R.G."/>
            <person name="Rosenstiel P."/>
            <person name="Hippler M."/>
            <person name="Laroche J."/>
        </authorList>
    </citation>
    <scope>NUCLEOTIDE SEQUENCE [LARGE SCALE GENOMIC DNA]</scope>
    <source>
        <strain evidence="3 4">CCMP1005</strain>
    </source>
</reference>
<dbReference type="PANTHER" id="PTHR11102">
    <property type="entry name" value="SEL-1-LIKE PROTEIN"/>
    <property type="match status" value="1"/>
</dbReference>
<comment type="similarity">
    <text evidence="1">Belongs to the sel-1 family.</text>
</comment>
<name>K0TQV0_THAOC</name>
<sequence length="388" mass="41373">MTLLWLIPDRGIAADPSLGLLRRISVAGLVSIDATVAEQGLTEALRARTDSEARRACSASGTLERSGARAASIYIGREADTATSIPDGAADMKFIIPARGGPRRGGGRIGPGVDTKGEASGGERSTKRPSTTVGTVCDLTLQPLALFFLVVNPDPQIGSHFAGLKPKHDVKSRPKEVAAKVAAKEGEGGCAPVLACWTADQSKTFVPTPSARHPRPPPYTPLSQTKHVRRGCRSGRSRVSRPGRTESSPSVDGKRPRKAGGTTLPADDASALAMIQKRVNKGDAEAITFLGNKYFYGSLGVAKDVPQAIKLWNEAAELGSFDAHCLLGIVYYFGEGVEKDKPRGIQHMQQAAMKGHVMSRHDLGDVEYENGKHQLADDICQKWVLKGH</sequence>
<dbReference type="InterPro" id="IPR050767">
    <property type="entry name" value="Sel1_AlgK"/>
</dbReference>
<dbReference type="InterPro" id="IPR006597">
    <property type="entry name" value="Sel1-like"/>
</dbReference>
<dbReference type="AlphaFoldDB" id="K0TQV0"/>
<evidence type="ECO:0000313" key="4">
    <source>
        <dbReference type="Proteomes" id="UP000266841"/>
    </source>
</evidence>
<dbReference type="Pfam" id="PF08238">
    <property type="entry name" value="Sel1"/>
    <property type="match status" value="2"/>
</dbReference>
<keyword evidence="4" id="KW-1185">Reference proteome</keyword>
<dbReference type="PANTHER" id="PTHR11102:SF160">
    <property type="entry name" value="ERAD-ASSOCIATED E3 UBIQUITIN-PROTEIN LIGASE COMPONENT HRD3"/>
    <property type="match status" value="1"/>
</dbReference>